<organism evidence="4 5">
    <name type="scientific">Pikeienuella piscinae</name>
    <dbReference type="NCBI Taxonomy" id="2748098"/>
    <lineage>
        <taxon>Bacteria</taxon>
        <taxon>Pseudomonadati</taxon>
        <taxon>Pseudomonadota</taxon>
        <taxon>Alphaproteobacteria</taxon>
        <taxon>Rhodobacterales</taxon>
        <taxon>Paracoccaceae</taxon>
        <taxon>Pikeienuella</taxon>
    </lineage>
</organism>
<dbReference type="RefSeq" id="WP_165099731.1">
    <property type="nucleotide sequence ID" value="NZ_CP049056.1"/>
</dbReference>
<accession>A0A7L5BZC8</accession>
<dbReference type="FunFam" id="1.10.8.350:FF:000001">
    <property type="entry name" value="Lytic murein transglycosylase B"/>
    <property type="match status" value="1"/>
</dbReference>
<evidence type="ECO:0000256" key="1">
    <source>
        <dbReference type="SAM" id="SignalP"/>
    </source>
</evidence>
<dbReference type="Pfam" id="PF13406">
    <property type="entry name" value="SLT_2"/>
    <property type="match status" value="1"/>
</dbReference>
<dbReference type="Pfam" id="PF01471">
    <property type="entry name" value="PG_binding_1"/>
    <property type="match status" value="1"/>
</dbReference>
<keyword evidence="1" id="KW-0732">Signal</keyword>
<name>A0A7L5BZC8_9RHOB</name>
<dbReference type="AlphaFoldDB" id="A0A7L5BZC8"/>
<dbReference type="InterPro" id="IPR011970">
    <property type="entry name" value="MltB_2"/>
</dbReference>
<dbReference type="InterPro" id="IPR031304">
    <property type="entry name" value="SLT_2"/>
</dbReference>
<evidence type="ECO:0000313" key="4">
    <source>
        <dbReference type="EMBL" id="QIE56453.1"/>
    </source>
</evidence>
<feature type="domain" description="Transglycosylase SLT" evidence="3">
    <location>
        <begin position="47"/>
        <end position="339"/>
    </location>
</feature>
<dbReference type="KEGG" id="hdh:G5B40_13875"/>
<feature type="chain" id="PRO_5029499672" evidence="1">
    <location>
        <begin position="26"/>
        <end position="420"/>
    </location>
</feature>
<dbReference type="Gene3D" id="1.10.101.10">
    <property type="entry name" value="PGBD-like superfamily/PGBD"/>
    <property type="match status" value="1"/>
</dbReference>
<dbReference type="InterPro" id="IPR036365">
    <property type="entry name" value="PGBD-like_sf"/>
</dbReference>
<evidence type="ECO:0000259" key="3">
    <source>
        <dbReference type="Pfam" id="PF13406"/>
    </source>
</evidence>
<dbReference type="PROSITE" id="PS51257">
    <property type="entry name" value="PROKAR_LIPOPROTEIN"/>
    <property type="match status" value="1"/>
</dbReference>
<feature type="signal peptide" evidence="1">
    <location>
        <begin position="1"/>
        <end position="25"/>
    </location>
</feature>
<gene>
    <name evidence="4" type="ORF">G5B40_13875</name>
</gene>
<dbReference type="InterPro" id="IPR036366">
    <property type="entry name" value="PGBDSf"/>
</dbReference>
<dbReference type="GO" id="GO:0009253">
    <property type="term" value="P:peptidoglycan catabolic process"/>
    <property type="evidence" value="ECO:0007669"/>
    <property type="project" value="TreeGrafter"/>
</dbReference>
<dbReference type="GO" id="GO:0008933">
    <property type="term" value="F:peptidoglycan lytic transglycosylase activity"/>
    <property type="evidence" value="ECO:0007669"/>
    <property type="project" value="TreeGrafter"/>
</dbReference>
<dbReference type="NCBIfam" id="TIGR02283">
    <property type="entry name" value="MltB_2"/>
    <property type="match status" value="1"/>
</dbReference>
<evidence type="ECO:0000259" key="2">
    <source>
        <dbReference type="Pfam" id="PF01471"/>
    </source>
</evidence>
<sequence length="420" mass="44897">MSRVTIIAGLAFALTGCAAPGGAEAPSSAPAPIQAPGRADNAAPNISFTAWRDGFRVRALAQGVSAATFDRAFRGVTPNDKVVELDRYQPEFTRPIWEYLDSAVSPTRIANGQAKLASEANALRAIESQYGVDKEVVLAIWGLESAYGDNYGSIPVIESLATLAYEGRRRDFAEEQLIEALKIIDSGDISPERMVGSWAGAMGHTQFIPTSFQAYAVDFTGDGRRDLWAADPSDALASTANYLSRFGWKLDAPWGVEISLPSGFDYTLADQSLRRPVADWRAMGVTLAGGGAIPDHGEAAILLPAGANGPAFALFSNFDVIRRYNNATSYALAVGHLSDRIAGGGPFRAAWPRDDKPLSRSETEEMQRRLTSLGFDTQGVDGIIGPMSRTAIRDFQRSRNLTPDGYASTALLAALRSAGG</sequence>
<dbReference type="PANTHER" id="PTHR30163">
    <property type="entry name" value="MEMBRANE-BOUND LYTIC MUREIN TRANSGLYCOSYLASE B"/>
    <property type="match status" value="1"/>
</dbReference>
<dbReference type="EMBL" id="CP049056">
    <property type="protein sequence ID" value="QIE56453.1"/>
    <property type="molecule type" value="Genomic_DNA"/>
</dbReference>
<dbReference type="InterPro" id="IPR023346">
    <property type="entry name" value="Lysozyme-like_dom_sf"/>
</dbReference>
<evidence type="ECO:0000313" key="5">
    <source>
        <dbReference type="Proteomes" id="UP000503336"/>
    </source>
</evidence>
<dbReference type="Gene3D" id="1.10.530.10">
    <property type="match status" value="1"/>
</dbReference>
<protein>
    <submittedName>
        <fullName evidence="4">Lytic murein transglycosylase</fullName>
    </submittedName>
</protein>
<dbReference type="InterPro" id="IPR002477">
    <property type="entry name" value="Peptidoglycan-bd-like"/>
</dbReference>
<dbReference type="Gene3D" id="1.10.8.350">
    <property type="entry name" value="Bacterial muramidase"/>
    <property type="match status" value="1"/>
</dbReference>
<dbReference type="InterPro" id="IPR043426">
    <property type="entry name" value="MltB-like"/>
</dbReference>
<dbReference type="SUPFAM" id="SSF53955">
    <property type="entry name" value="Lysozyme-like"/>
    <property type="match status" value="1"/>
</dbReference>
<feature type="domain" description="Peptidoglycan binding-like" evidence="2">
    <location>
        <begin position="360"/>
        <end position="415"/>
    </location>
</feature>
<dbReference type="SUPFAM" id="SSF47090">
    <property type="entry name" value="PGBD-like"/>
    <property type="match status" value="1"/>
</dbReference>
<dbReference type="CDD" id="cd13399">
    <property type="entry name" value="Slt35-like"/>
    <property type="match status" value="1"/>
</dbReference>
<proteinExistence type="predicted"/>
<dbReference type="PANTHER" id="PTHR30163:SF8">
    <property type="entry name" value="LYTIC MUREIN TRANSGLYCOSYLASE"/>
    <property type="match status" value="1"/>
</dbReference>
<reference evidence="4 5" key="1">
    <citation type="submission" date="2020-02" db="EMBL/GenBank/DDBJ databases">
        <title>complete genome sequence of Rhodobacteraceae bacterium.</title>
        <authorList>
            <person name="Park J."/>
            <person name="Kim Y.-S."/>
            <person name="Kim K.-H."/>
        </authorList>
    </citation>
    <scope>NUCLEOTIDE SEQUENCE [LARGE SCALE GENOMIC DNA]</scope>
    <source>
        <strain evidence="4 5">RR4-56</strain>
    </source>
</reference>
<keyword evidence="5" id="KW-1185">Reference proteome</keyword>
<dbReference type="Proteomes" id="UP000503336">
    <property type="component" value="Chromosome"/>
</dbReference>